<dbReference type="Proteomes" id="UP000178666">
    <property type="component" value="Chromosome"/>
</dbReference>
<feature type="region of interest" description="Disordered" evidence="1">
    <location>
        <begin position="291"/>
        <end position="310"/>
    </location>
</feature>
<dbReference type="Pfam" id="PF06114">
    <property type="entry name" value="Peptidase_M78"/>
    <property type="match status" value="1"/>
</dbReference>
<dbReference type="EMBL" id="CP015970">
    <property type="protein sequence ID" value="AOZ45817.1"/>
    <property type="molecule type" value="Genomic_DNA"/>
</dbReference>
<evidence type="ECO:0000259" key="2">
    <source>
        <dbReference type="Pfam" id="PF06114"/>
    </source>
</evidence>
<evidence type="ECO:0000313" key="4">
    <source>
        <dbReference type="EMBL" id="AOZ45817.1"/>
    </source>
</evidence>
<dbReference type="InterPro" id="IPR010359">
    <property type="entry name" value="IrrE_HExxH"/>
</dbReference>
<feature type="domain" description="IrrE N-terminal-like" evidence="2">
    <location>
        <begin position="164"/>
        <end position="230"/>
    </location>
</feature>
<evidence type="ECO:0000313" key="3">
    <source>
        <dbReference type="EMBL" id="AMS04326.1"/>
    </source>
</evidence>
<proteinExistence type="predicted"/>
<evidence type="ECO:0000256" key="1">
    <source>
        <dbReference type="SAM" id="MobiDB-lite"/>
    </source>
</evidence>
<organism evidence="3 5">
    <name type="scientific">Acidipropionibacterium acidipropionici</name>
    <dbReference type="NCBI Taxonomy" id="1748"/>
    <lineage>
        <taxon>Bacteria</taxon>
        <taxon>Bacillati</taxon>
        <taxon>Actinomycetota</taxon>
        <taxon>Actinomycetes</taxon>
        <taxon>Propionibacteriales</taxon>
        <taxon>Propionibacteriaceae</taxon>
        <taxon>Acidipropionibacterium</taxon>
    </lineage>
</organism>
<dbReference type="Proteomes" id="UP000075221">
    <property type="component" value="Chromosome"/>
</dbReference>
<dbReference type="RefSeq" id="WP_062818845.1">
    <property type="nucleotide sequence ID" value="NZ_CP014352.1"/>
</dbReference>
<feature type="compositionally biased region" description="Acidic residues" evidence="1">
    <location>
        <begin position="296"/>
        <end position="310"/>
    </location>
</feature>
<feature type="region of interest" description="Disordered" evidence="1">
    <location>
        <begin position="147"/>
        <end position="167"/>
    </location>
</feature>
<name>A0AAC8YCI3_9ACTN</name>
<keyword evidence="6" id="KW-1185">Reference proteome</keyword>
<evidence type="ECO:0000313" key="5">
    <source>
        <dbReference type="Proteomes" id="UP000075221"/>
    </source>
</evidence>
<accession>A0AAC8YCI3</accession>
<protein>
    <recommendedName>
        <fullName evidence="2">IrrE N-terminal-like domain-containing protein</fullName>
    </recommendedName>
</protein>
<reference evidence="4 6" key="1">
    <citation type="journal article" date="2016" name="Plant Dis.">
        <title>Improved production of propionic acid using genome shuffling.</title>
        <authorList>
            <person name="Luna-Flores C.H."/>
            <person name="Palfreyman R.W."/>
            <person name="Kromer J.O."/>
            <person name="Nielsen L.K."/>
            <person name="Marcellin E."/>
        </authorList>
    </citation>
    <scope>NUCLEOTIDE SEQUENCE [LARGE SCALE GENOMIC DNA]</scope>
    <source>
        <strain evidence="4 6">F3E8</strain>
    </source>
</reference>
<dbReference type="EMBL" id="CP014352">
    <property type="protein sequence ID" value="AMS04326.1"/>
    <property type="molecule type" value="Genomic_DNA"/>
</dbReference>
<sequence length="310" mass="33784">MDLHEMAGGRPGDAQELPGLDSLYTATVEGRPSDELEDLRAVLCRLPMLGPYNAMLVEVQRPGSLYVATAPAWHQDFGRRLRPGARPLVILKPFGPVEFVYDVSDTEGPALPADVLSPFRVRGPITEEGLVRFADRLRTRAIGYRQTADPQAPGRTERVGTWDPSRPASKGEIRYTITVDEALNPAARLATVFHELGHIYCDHLQGPTATQRHQYRQLSERRREFEADIVSWLACGRLRIDSAAGRDLRGYAEADGSMPPVSVQAIVHALGKVEAIGGGLRSLAAMVSGPPASAAEEAESQDMLDFDPGP</sequence>
<dbReference type="AlphaFoldDB" id="A0AAC8YCI3"/>
<reference evidence="3 5" key="2">
    <citation type="submission" date="2016-02" db="EMBL/GenBank/DDBJ databases">
        <title>Complete Genome Sequence of Propionibacterium acidipropionici ATCC 55737.</title>
        <authorList>
            <person name="Luna Flores C.H."/>
            <person name="Nielsen L.K."/>
            <person name="Marcellin E."/>
        </authorList>
    </citation>
    <scope>NUCLEOTIDE SEQUENCE [LARGE SCALE GENOMIC DNA]</scope>
    <source>
        <strain evidence="3 5">ATCC 55737</strain>
    </source>
</reference>
<gene>
    <name evidence="4" type="ORF">A8L58_02820</name>
    <name evidence="3" type="ORF">AXH35_01350</name>
</gene>
<evidence type="ECO:0000313" key="6">
    <source>
        <dbReference type="Proteomes" id="UP000178666"/>
    </source>
</evidence>